<sequence length="362" mass="40850">MSIAAWLYVLLGDCEWRRLFLDQKDHRAQSLLNLMQELLDDASLDLGKFRSPLTTALVRLSRNSVLYPERLLLRDVSIKCLLPVASGGYGDVYQGDSGGRAVAVKMMQVYGCSTDERIMKAFAKEAVLWAQLSSPHILPFYGVHTIKDRLCLISPWMKNGTLTQYLNKTPRKKIDRISLVSDIAFGLDYLHSFDPQIIHGDLKGANILITDHHRACVADFGLCLLAWNPTPQITMTASSNNHGTSLGISPELFNDDEECVYRNCATDVYAFGCVQIFNGQPPFFDPHLNKARIDIKESRIPPRPAHRDLDDTLWMLILQCLHKDPLSRPSTSEVAQQLSSRYNLDFCFVSTVLNVYSSQHMD</sequence>
<organism evidence="1 2">
    <name type="scientific">Hygrophoropsis aurantiaca</name>
    <dbReference type="NCBI Taxonomy" id="72124"/>
    <lineage>
        <taxon>Eukaryota</taxon>
        <taxon>Fungi</taxon>
        <taxon>Dikarya</taxon>
        <taxon>Basidiomycota</taxon>
        <taxon>Agaricomycotina</taxon>
        <taxon>Agaricomycetes</taxon>
        <taxon>Agaricomycetidae</taxon>
        <taxon>Boletales</taxon>
        <taxon>Coniophorineae</taxon>
        <taxon>Hygrophoropsidaceae</taxon>
        <taxon>Hygrophoropsis</taxon>
    </lineage>
</organism>
<evidence type="ECO:0000313" key="1">
    <source>
        <dbReference type="EMBL" id="KAH7903497.1"/>
    </source>
</evidence>
<accession>A0ACB7ZS27</accession>
<name>A0ACB7ZS27_9AGAM</name>
<reference evidence="1" key="1">
    <citation type="journal article" date="2021" name="New Phytol.">
        <title>Evolutionary innovations through gain and loss of genes in the ectomycorrhizal Boletales.</title>
        <authorList>
            <person name="Wu G."/>
            <person name="Miyauchi S."/>
            <person name="Morin E."/>
            <person name="Kuo A."/>
            <person name="Drula E."/>
            <person name="Varga T."/>
            <person name="Kohler A."/>
            <person name="Feng B."/>
            <person name="Cao Y."/>
            <person name="Lipzen A."/>
            <person name="Daum C."/>
            <person name="Hundley H."/>
            <person name="Pangilinan J."/>
            <person name="Johnson J."/>
            <person name="Barry K."/>
            <person name="LaButti K."/>
            <person name="Ng V."/>
            <person name="Ahrendt S."/>
            <person name="Min B."/>
            <person name="Choi I.G."/>
            <person name="Park H."/>
            <person name="Plett J.M."/>
            <person name="Magnuson J."/>
            <person name="Spatafora J.W."/>
            <person name="Nagy L.G."/>
            <person name="Henrissat B."/>
            <person name="Grigoriev I.V."/>
            <person name="Yang Z.L."/>
            <person name="Xu J."/>
            <person name="Martin F.M."/>
        </authorList>
    </citation>
    <scope>NUCLEOTIDE SEQUENCE</scope>
    <source>
        <strain evidence="1">ATCC 28755</strain>
    </source>
</reference>
<keyword evidence="2" id="KW-1185">Reference proteome</keyword>
<dbReference type="Proteomes" id="UP000790377">
    <property type="component" value="Unassembled WGS sequence"/>
</dbReference>
<comment type="caution">
    <text evidence="1">The sequence shown here is derived from an EMBL/GenBank/DDBJ whole genome shotgun (WGS) entry which is preliminary data.</text>
</comment>
<dbReference type="EMBL" id="MU268932">
    <property type="protein sequence ID" value="KAH7903497.1"/>
    <property type="molecule type" value="Genomic_DNA"/>
</dbReference>
<evidence type="ECO:0000313" key="2">
    <source>
        <dbReference type="Proteomes" id="UP000790377"/>
    </source>
</evidence>
<gene>
    <name evidence="1" type="ORF">BJ138DRAFT_1020527</name>
</gene>
<protein>
    <submittedName>
        <fullName evidence="1">Kinase-like domain-containing protein</fullName>
    </submittedName>
</protein>
<proteinExistence type="predicted"/>